<evidence type="ECO:0000313" key="1">
    <source>
        <dbReference type="EMBL" id="EEH63220.1"/>
    </source>
</evidence>
<reference evidence="1 2" key="1">
    <citation type="submission" date="2009-01" db="EMBL/GenBank/DDBJ databases">
        <authorList>
            <person name="Qin X."/>
            <person name="Bachman B."/>
            <person name="Battles P."/>
            <person name="Bell A."/>
            <person name="Bess C."/>
            <person name="Bickham C."/>
            <person name="Chaboub L."/>
            <person name="Chen D."/>
            <person name="Coyle M."/>
            <person name="Deiros D.R."/>
            <person name="Dinh H."/>
            <person name="Forbes L."/>
            <person name="Fowler G."/>
            <person name="Francisco L."/>
            <person name="Fu Q."/>
            <person name="Gubbala S."/>
            <person name="Hale W."/>
            <person name="Han Y."/>
            <person name="Hemphill L."/>
            <person name="Highlander S.K."/>
            <person name="Hirani K."/>
            <person name="Hogues M."/>
            <person name="Jackson L."/>
            <person name="Jakkamsetti A."/>
            <person name="Javaid M."/>
            <person name="Jiang H."/>
            <person name="Korchina V."/>
            <person name="Kovar C."/>
            <person name="Lara F."/>
            <person name="Lee S."/>
            <person name="Mata R."/>
            <person name="Mathew T."/>
            <person name="Moen C."/>
            <person name="Morales K."/>
            <person name="Munidasa M."/>
            <person name="Nazareth L."/>
            <person name="Ngo R."/>
            <person name="Nguyen L."/>
            <person name="Okwuonu G."/>
            <person name="Ongeri F."/>
            <person name="Patil S."/>
            <person name="Petrosino J."/>
            <person name="Pham C."/>
            <person name="Pham P."/>
            <person name="Pu L.-L."/>
            <person name="Puazo M."/>
            <person name="Raj R."/>
            <person name="Reid J."/>
            <person name="Rouhana J."/>
            <person name="Saada N."/>
            <person name="Shang Y."/>
            <person name="Simmons D."/>
            <person name="Thornton R."/>
            <person name="Warren J."/>
            <person name="Weissenberger G."/>
            <person name="Zhang J."/>
            <person name="Zhang L."/>
            <person name="Zhou C."/>
            <person name="Zhu D."/>
            <person name="Muzny D."/>
            <person name="Worley K."/>
            <person name="Gibbs R."/>
        </authorList>
    </citation>
    <scope>NUCLEOTIDE SEQUENCE [LARGE SCALE GENOMIC DNA]</scope>
    <source>
        <strain evidence="1 2">DSM 15436</strain>
    </source>
</reference>
<sequence>MPFLVVCGLEITRVRANTIQIFEGTWFQVRFGEITMTLY</sequence>
<accession>C0W206</accession>
<protein>
    <submittedName>
        <fullName evidence="1">Uncharacterized protein</fullName>
    </submittedName>
</protein>
<name>C0W206_9ACTO</name>
<gene>
    <name evidence="1" type="ORF">HMPREF0044_1459</name>
</gene>
<dbReference type="Proteomes" id="UP000010301">
    <property type="component" value="Unassembled WGS sequence"/>
</dbReference>
<evidence type="ECO:0000313" key="2">
    <source>
        <dbReference type="Proteomes" id="UP000010301"/>
    </source>
</evidence>
<proteinExistence type="predicted"/>
<dbReference type="HOGENOM" id="CLU_3303260_0_0_11"/>
<dbReference type="AlphaFoldDB" id="C0W206"/>
<keyword evidence="2" id="KW-1185">Reference proteome</keyword>
<comment type="caution">
    <text evidence="1">The sequence shown here is derived from an EMBL/GenBank/DDBJ whole genome shotgun (WGS) entry which is preliminary data.</text>
</comment>
<dbReference type="EMBL" id="ACFG01000037">
    <property type="protein sequence ID" value="EEH63220.1"/>
    <property type="molecule type" value="Genomic_DNA"/>
</dbReference>
<organism evidence="1 2">
    <name type="scientific">Gleimia coleocanis DSM 15436</name>
    <dbReference type="NCBI Taxonomy" id="525245"/>
    <lineage>
        <taxon>Bacteria</taxon>
        <taxon>Bacillati</taxon>
        <taxon>Actinomycetota</taxon>
        <taxon>Actinomycetes</taxon>
        <taxon>Actinomycetales</taxon>
        <taxon>Actinomycetaceae</taxon>
        <taxon>Gleimia</taxon>
    </lineage>
</organism>